<evidence type="ECO:0000259" key="5">
    <source>
        <dbReference type="PROSITE" id="PS50987"/>
    </source>
</evidence>
<keyword evidence="2" id="KW-0238">DNA-binding</keyword>
<keyword evidence="1" id="KW-0805">Transcription regulation</keyword>
<dbReference type="CDD" id="cd00090">
    <property type="entry name" value="HTH_ARSR"/>
    <property type="match status" value="1"/>
</dbReference>
<evidence type="ECO:0000313" key="7">
    <source>
        <dbReference type="Proteomes" id="UP001332192"/>
    </source>
</evidence>
<dbReference type="RefSeq" id="WP_324715907.1">
    <property type="nucleotide sequence ID" value="NZ_CP141615.1"/>
</dbReference>
<dbReference type="InterPro" id="IPR051011">
    <property type="entry name" value="Metal_resp_trans_reg"/>
</dbReference>
<dbReference type="EMBL" id="CP141615">
    <property type="protein sequence ID" value="WRP16635.1"/>
    <property type="molecule type" value="Genomic_DNA"/>
</dbReference>
<evidence type="ECO:0000313" key="6">
    <source>
        <dbReference type="EMBL" id="WRP16635.1"/>
    </source>
</evidence>
<dbReference type="Pfam" id="PF01022">
    <property type="entry name" value="HTH_5"/>
    <property type="match status" value="1"/>
</dbReference>
<name>A0ABZ1BVJ7_9FIRM</name>
<dbReference type="InterPro" id="IPR011991">
    <property type="entry name" value="ArsR-like_HTH"/>
</dbReference>
<dbReference type="NCBIfam" id="NF033788">
    <property type="entry name" value="HTH_metalloreg"/>
    <property type="match status" value="1"/>
</dbReference>
<gene>
    <name evidence="6" type="ORF">U7230_11110</name>
</gene>
<organism evidence="6 7">
    <name type="scientific">Carboxydichorda subterranea</name>
    <dbReference type="NCBI Taxonomy" id="3109565"/>
    <lineage>
        <taxon>Bacteria</taxon>
        <taxon>Bacillati</taxon>
        <taxon>Bacillota</taxon>
        <taxon>Limnochordia</taxon>
        <taxon>Limnochordales</taxon>
        <taxon>Geochordaceae</taxon>
        <taxon>Carboxydichorda</taxon>
    </lineage>
</organism>
<dbReference type="PANTHER" id="PTHR43132:SF6">
    <property type="entry name" value="HTH-TYPE TRANSCRIPTIONAL REPRESSOR CZRA"/>
    <property type="match status" value="1"/>
</dbReference>
<keyword evidence="7" id="KW-1185">Reference proteome</keyword>
<dbReference type="SMART" id="SM00418">
    <property type="entry name" value="HTH_ARSR"/>
    <property type="match status" value="1"/>
</dbReference>
<proteinExistence type="predicted"/>
<feature type="domain" description="HTH arsR-type" evidence="5">
    <location>
        <begin position="30"/>
        <end position="124"/>
    </location>
</feature>
<keyword evidence="3" id="KW-0804">Transcription</keyword>
<dbReference type="InterPro" id="IPR001845">
    <property type="entry name" value="HTH_ArsR_DNA-bd_dom"/>
</dbReference>
<dbReference type="PRINTS" id="PR00778">
    <property type="entry name" value="HTHARSR"/>
</dbReference>
<evidence type="ECO:0000256" key="4">
    <source>
        <dbReference type="SAM" id="MobiDB-lite"/>
    </source>
</evidence>
<dbReference type="InterPro" id="IPR036390">
    <property type="entry name" value="WH_DNA-bd_sf"/>
</dbReference>
<evidence type="ECO:0000256" key="3">
    <source>
        <dbReference type="ARBA" id="ARBA00023163"/>
    </source>
</evidence>
<evidence type="ECO:0000256" key="2">
    <source>
        <dbReference type="ARBA" id="ARBA00023125"/>
    </source>
</evidence>
<reference evidence="6 7" key="1">
    <citation type="journal article" date="2024" name="Front. Microbiol.">
        <title>Novel thermophilic genera Geochorda gen. nov. and Carboxydochorda gen. nov. from the deep terrestrial subsurface reveal the ecophysiological diversity in the class Limnochordia.</title>
        <authorList>
            <person name="Karnachuk O.V."/>
            <person name="Lukina A.P."/>
            <person name="Avakyan M.R."/>
            <person name="Kadnikov V.V."/>
            <person name="Begmatov S."/>
            <person name="Beletsky A.V."/>
            <person name="Vlasova K.G."/>
            <person name="Novikov A.A."/>
            <person name="Shcherbakova V.A."/>
            <person name="Mardanov A.V."/>
            <person name="Ravin N.V."/>
        </authorList>
    </citation>
    <scope>NUCLEOTIDE SEQUENCE [LARGE SCALE GENOMIC DNA]</scope>
    <source>
        <strain evidence="6 7">L945</strain>
    </source>
</reference>
<evidence type="ECO:0000256" key="1">
    <source>
        <dbReference type="ARBA" id="ARBA00023015"/>
    </source>
</evidence>
<protein>
    <submittedName>
        <fullName evidence="6">Metalloregulator ArsR/SmtB family transcription factor</fullName>
    </submittedName>
</protein>
<dbReference type="Gene3D" id="1.10.10.10">
    <property type="entry name" value="Winged helix-like DNA-binding domain superfamily/Winged helix DNA-binding domain"/>
    <property type="match status" value="1"/>
</dbReference>
<feature type="compositionally biased region" description="Basic and acidic residues" evidence="4">
    <location>
        <begin position="8"/>
        <end position="17"/>
    </location>
</feature>
<accession>A0ABZ1BVJ7</accession>
<sequence>MLATAARSVREGEDAHRFAGGPASTPGVALEAATARRMADLFKVLADPARLRVMACLVGGEVCVHRLVETLGMSQPAVSHHLRVLRFMGLVSYRREGRHVFYRLDDRHVLDLFMQALSHASHSGSAT</sequence>
<dbReference type="PANTHER" id="PTHR43132">
    <property type="entry name" value="ARSENICAL RESISTANCE OPERON REPRESSOR ARSR-RELATED"/>
    <property type="match status" value="1"/>
</dbReference>
<dbReference type="Proteomes" id="UP001332192">
    <property type="component" value="Chromosome"/>
</dbReference>
<dbReference type="PROSITE" id="PS50987">
    <property type="entry name" value="HTH_ARSR_2"/>
    <property type="match status" value="1"/>
</dbReference>
<dbReference type="SUPFAM" id="SSF46785">
    <property type="entry name" value="Winged helix' DNA-binding domain"/>
    <property type="match status" value="1"/>
</dbReference>
<feature type="region of interest" description="Disordered" evidence="4">
    <location>
        <begin position="1"/>
        <end position="25"/>
    </location>
</feature>
<dbReference type="InterPro" id="IPR036388">
    <property type="entry name" value="WH-like_DNA-bd_sf"/>
</dbReference>